<dbReference type="GO" id="GO:0009240">
    <property type="term" value="P:isopentenyl diphosphate biosynthetic process"/>
    <property type="evidence" value="ECO:0007669"/>
    <property type="project" value="TreeGrafter"/>
</dbReference>
<feature type="active site" evidence="10 11">
    <location>
        <position position="111"/>
    </location>
</feature>
<feature type="active site" evidence="10 11">
    <location>
        <position position="64"/>
    </location>
</feature>
<comment type="similarity">
    <text evidence="2 10">Belongs to the IPP isomerase type 1 family.</text>
</comment>
<reference evidence="14" key="1">
    <citation type="submission" date="2017-01" db="EMBL/GenBank/DDBJ databases">
        <authorList>
            <person name="Joensson R."/>
        </authorList>
    </citation>
    <scope>NUCLEOTIDE SEQUENCE [LARGE SCALE GENOMIC DNA]</scope>
</reference>
<evidence type="ECO:0000256" key="3">
    <source>
        <dbReference type="ARBA" id="ARBA00012057"/>
    </source>
</evidence>
<feature type="binding site" evidence="10">
    <location>
        <position position="84"/>
    </location>
    <ligand>
        <name>Mg(2+)</name>
        <dbReference type="ChEBI" id="CHEBI:18420"/>
    </ligand>
</feature>
<gene>
    <name evidence="10" type="primary">idi</name>
    <name evidence="13" type="ORF">BQ8769_90</name>
</gene>
<comment type="cofactor">
    <cofactor evidence="10">
        <name>Mg(2+)</name>
        <dbReference type="ChEBI" id="CHEBI:18420"/>
    </cofactor>
    <text evidence="10">Binds 1 Mg(2+) ion per subunit. The magnesium ion binds only when substrate is bound.</text>
</comment>
<dbReference type="GO" id="GO:0046872">
    <property type="term" value="F:metal ion binding"/>
    <property type="evidence" value="ECO:0007669"/>
    <property type="project" value="UniProtKB-KW"/>
</dbReference>
<comment type="subcellular location">
    <subcellularLocation>
        <location evidence="10">Cytoplasm</location>
    </subcellularLocation>
</comment>
<evidence type="ECO:0000256" key="11">
    <source>
        <dbReference type="PIRSR" id="PIRSR018427-1"/>
    </source>
</evidence>
<proteinExistence type="inferred from homology"/>
<sequence length="179" mass="20452">MENVILIDHNDCETGIAEKLYTHKKGILHRAVSVYICNSDGKLLLQQRALGKYHSPGLWSNTSCTHPFPGEANLSAANRRLREEMGIECPLSKLLKIYYNVYVGGDLTEHEIAHIFYGISDDEPVLNSLEAMSYKYVSLTELSSEIKFNNDAFSRWFVYCFPYIKNAFLNESNYTNLLI</sequence>
<keyword evidence="4 10" id="KW-0963">Cytoplasm</keyword>
<evidence type="ECO:0000256" key="4">
    <source>
        <dbReference type="ARBA" id="ARBA00022490"/>
    </source>
</evidence>
<dbReference type="Proteomes" id="UP000245997">
    <property type="component" value="Plasmid pAA"/>
</dbReference>
<comment type="cofactor">
    <cofactor evidence="10">
        <name>Mn(2+)</name>
        <dbReference type="ChEBI" id="CHEBI:29035"/>
    </cofactor>
    <text evidence="10">Binds 1 Mn(2+) ion per subunit.</text>
</comment>
<evidence type="ECO:0000256" key="8">
    <source>
        <dbReference type="ARBA" id="ARBA00023229"/>
    </source>
</evidence>
<feature type="binding site" evidence="10">
    <location>
        <position position="23"/>
    </location>
    <ligand>
        <name>Mn(2+)</name>
        <dbReference type="ChEBI" id="CHEBI:29035"/>
    </ligand>
</feature>
<keyword evidence="5 10" id="KW-0479">Metal-binding</keyword>
<evidence type="ECO:0000313" key="13">
    <source>
        <dbReference type="EMBL" id="SJK83472.1"/>
    </source>
</evidence>
<feature type="binding site" evidence="10">
    <location>
        <position position="111"/>
    </location>
    <ligand>
        <name>Mn(2+)</name>
        <dbReference type="ChEBI" id="CHEBI:29035"/>
    </ligand>
</feature>
<dbReference type="EC" id="5.3.3.2" evidence="3 10"/>
<accession>A0A1W1EMB0</accession>
<keyword evidence="8 10" id="KW-0414">Isoprene biosynthesis</keyword>
<keyword evidence="6 10" id="KW-0460">Magnesium</keyword>
<dbReference type="EMBL" id="LT719075">
    <property type="protein sequence ID" value="SJK83472.1"/>
    <property type="molecule type" value="Genomic_DNA"/>
</dbReference>
<feature type="domain" description="Nudix hydrolase" evidence="12">
    <location>
        <begin position="27"/>
        <end position="159"/>
    </location>
</feature>
<dbReference type="InterPro" id="IPR015797">
    <property type="entry name" value="NUDIX_hydrolase-like_dom_sf"/>
</dbReference>
<dbReference type="GO" id="GO:0005737">
    <property type="term" value="C:cytoplasm"/>
    <property type="evidence" value="ECO:0007669"/>
    <property type="project" value="UniProtKB-SubCell"/>
</dbReference>
<dbReference type="PROSITE" id="PS51462">
    <property type="entry name" value="NUDIX"/>
    <property type="match status" value="1"/>
</dbReference>
<dbReference type="InterPro" id="IPR000086">
    <property type="entry name" value="NUDIX_hydrolase_dom"/>
</dbReference>
<name>A0A1W1EMB0_ECOLX</name>
<evidence type="ECO:0000256" key="9">
    <source>
        <dbReference type="ARBA" id="ARBA00023235"/>
    </source>
</evidence>
<dbReference type="Gene3D" id="3.90.79.10">
    <property type="entry name" value="Nucleoside Triphosphate Pyrophosphohydrolase"/>
    <property type="match status" value="1"/>
</dbReference>
<evidence type="ECO:0000313" key="14">
    <source>
        <dbReference type="Proteomes" id="UP000245997"/>
    </source>
</evidence>
<evidence type="ECO:0000256" key="6">
    <source>
        <dbReference type="ARBA" id="ARBA00022842"/>
    </source>
</evidence>
<dbReference type="NCBIfam" id="NF002995">
    <property type="entry name" value="PRK03759.1"/>
    <property type="match status" value="1"/>
</dbReference>
<dbReference type="PANTHER" id="PTHR10885">
    <property type="entry name" value="ISOPENTENYL-DIPHOSPHATE DELTA-ISOMERASE"/>
    <property type="match status" value="1"/>
</dbReference>
<keyword evidence="7 10" id="KW-0464">Manganese</keyword>
<dbReference type="PANTHER" id="PTHR10885:SF0">
    <property type="entry name" value="ISOPENTENYL-DIPHOSPHATE DELTA-ISOMERASE"/>
    <property type="match status" value="1"/>
</dbReference>
<dbReference type="Pfam" id="PF00293">
    <property type="entry name" value="NUDIX"/>
    <property type="match status" value="1"/>
</dbReference>
<dbReference type="GO" id="GO:0050992">
    <property type="term" value="P:dimethylallyl diphosphate biosynthetic process"/>
    <property type="evidence" value="ECO:0007669"/>
    <property type="project" value="UniProtKB-UniRule"/>
</dbReference>
<evidence type="ECO:0000256" key="7">
    <source>
        <dbReference type="ARBA" id="ARBA00023211"/>
    </source>
</evidence>
<dbReference type="PIRSF" id="PIRSF018427">
    <property type="entry name" value="Isopntndiph_ism"/>
    <property type="match status" value="1"/>
</dbReference>
<dbReference type="RefSeq" id="WP_160173607.1">
    <property type="nucleotide sequence ID" value="NZ_JAKLYO010000109.1"/>
</dbReference>
<dbReference type="HAMAP" id="MF_00202">
    <property type="entry name" value="Idi"/>
    <property type="match status" value="1"/>
</dbReference>
<dbReference type="UniPathway" id="UPA00059">
    <property type="reaction ID" value="UER00104"/>
</dbReference>
<dbReference type="CDD" id="cd02885">
    <property type="entry name" value="NUDIX_IPP_Isomerase"/>
    <property type="match status" value="1"/>
</dbReference>
<evidence type="ECO:0000256" key="10">
    <source>
        <dbReference type="HAMAP-Rule" id="MF_00202"/>
    </source>
</evidence>
<comment type="function">
    <text evidence="10">Catalyzes the 1,3-allylic rearrangement of the homoallylic substrate isopentenyl (IPP) to its highly electrophilic allylic isomer, dimethylallyl diphosphate (DMAPP).</text>
</comment>
<comment type="pathway">
    <text evidence="1 10">Isoprenoid biosynthesis; dimethylallyl diphosphate biosynthesis; dimethylallyl diphosphate from isopentenyl diphosphate: step 1/1.</text>
</comment>
<comment type="catalytic activity">
    <reaction evidence="10">
        <text>isopentenyl diphosphate = dimethylallyl diphosphate</text>
        <dbReference type="Rhea" id="RHEA:23284"/>
        <dbReference type="ChEBI" id="CHEBI:57623"/>
        <dbReference type="ChEBI" id="CHEBI:128769"/>
        <dbReference type="EC" id="5.3.3.2"/>
    </reaction>
</comment>
<feature type="binding site" evidence="10">
    <location>
        <position position="29"/>
    </location>
    <ligand>
        <name>Mn(2+)</name>
        <dbReference type="ChEBI" id="CHEBI:29035"/>
    </ligand>
</feature>
<evidence type="ECO:0000259" key="12">
    <source>
        <dbReference type="PROSITE" id="PS51462"/>
    </source>
</evidence>
<keyword evidence="9 10" id="KW-0413">Isomerase</keyword>
<feature type="binding site" evidence="10">
    <location>
        <position position="109"/>
    </location>
    <ligand>
        <name>Mn(2+)</name>
        <dbReference type="ChEBI" id="CHEBI:29035"/>
    </ligand>
</feature>
<dbReference type="NCBIfam" id="TIGR02150">
    <property type="entry name" value="IPP_isom_1"/>
    <property type="match status" value="1"/>
</dbReference>
<protein>
    <recommendedName>
        <fullName evidence="3 10">Isopentenyl-diphosphate Delta-isomerase</fullName>
        <shortName evidence="10">IPP isomerase</shortName>
        <ecNumber evidence="3 10">5.3.3.2</ecNumber>
    </recommendedName>
    <alternativeName>
        <fullName evidence="10">IPP:DMAPP isomerase</fullName>
    </alternativeName>
    <alternativeName>
        <fullName evidence="10">Isopentenyl pyrophosphate isomerase</fullName>
    </alternativeName>
</protein>
<evidence type="ECO:0000256" key="1">
    <source>
        <dbReference type="ARBA" id="ARBA00004826"/>
    </source>
</evidence>
<organism evidence="13 14">
    <name type="scientific">Escherichia coli</name>
    <dbReference type="NCBI Taxonomy" id="562"/>
    <lineage>
        <taxon>Bacteria</taxon>
        <taxon>Pseudomonadati</taxon>
        <taxon>Pseudomonadota</taxon>
        <taxon>Gammaproteobacteria</taxon>
        <taxon>Enterobacterales</taxon>
        <taxon>Enterobacteriaceae</taxon>
        <taxon>Escherichia</taxon>
    </lineage>
</organism>
<evidence type="ECO:0000256" key="5">
    <source>
        <dbReference type="ARBA" id="ARBA00022723"/>
    </source>
</evidence>
<comment type="subunit">
    <text evidence="10">Homodimer.</text>
</comment>
<evidence type="ECO:0000256" key="2">
    <source>
        <dbReference type="ARBA" id="ARBA00007579"/>
    </source>
</evidence>
<dbReference type="AlphaFoldDB" id="A0A1W1EMB0"/>
<dbReference type="InterPro" id="IPR011876">
    <property type="entry name" value="IsopentenylPP_isomerase_typ1"/>
</dbReference>
<dbReference type="SUPFAM" id="SSF55811">
    <property type="entry name" value="Nudix"/>
    <property type="match status" value="1"/>
</dbReference>
<feature type="binding site" evidence="10">
    <location>
        <position position="66"/>
    </location>
    <ligand>
        <name>Mn(2+)</name>
        <dbReference type="ChEBI" id="CHEBI:29035"/>
    </ligand>
</feature>
<dbReference type="InterPro" id="IPR056375">
    <property type="entry name" value="Idi_bact"/>
</dbReference>
<dbReference type="GO" id="GO:0004452">
    <property type="term" value="F:isopentenyl-diphosphate delta-isomerase activity"/>
    <property type="evidence" value="ECO:0007669"/>
    <property type="project" value="UniProtKB-UniRule"/>
</dbReference>